<dbReference type="RefSeq" id="WP_209361875.1">
    <property type="nucleotide sequence ID" value="NZ_JAGISH010000009.1"/>
</dbReference>
<sequence length="177" mass="19609">MVDTIPPWQAPPLPPVPQPPAIQPAGFSGEEFTVRRARAGDAAACAAIFSRWAQATDWYPRSLTHVQVEARVRRVFHQREIWVAEAPATEAPLGYISVDPETRDIGGLYCIPAGKGIGSALLARVQARHDTLTASPPLRNIAAQVFFRRKGFVPVGEHLRCGFNDLPELRLEWWRPA</sequence>
<dbReference type="EMBL" id="JAGISH010000009">
    <property type="protein sequence ID" value="MBP0483922.1"/>
    <property type="molecule type" value="Genomic_DNA"/>
</dbReference>
<feature type="compositionally biased region" description="Pro residues" evidence="1">
    <location>
        <begin position="8"/>
        <end position="22"/>
    </location>
</feature>
<reference evidence="3" key="1">
    <citation type="submission" date="2021-03" db="EMBL/GenBank/DDBJ databases">
        <title>Sagittula salina sp. nov. strain M10.9X isolated from the marine waste.</title>
        <authorList>
            <person name="Satari L."/>
            <person name="Molina-Menor E."/>
            <person name="Vidal-Verdu A."/>
            <person name="Pascual J."/>
            <person name="Pereto J."/>
            <person name="Porcar M."/>
        </authorList>
    </citation>
    <scope>NUCLEOTIDE SEQUENCE</scope>
    <source>
        <strain evidence="3">M10.9X</strain>
    </source>
</reference>
<feature type="domain" description="N-acetyltransferase" evidence="2">
    <location>
        <begin position="32"/>
        <end position="176"/>
    </location>
</feature>
<name>A0A940MRZ2_9RHOB</name>
<organism evidence="3 4">
    <name type="scientific">Sagittula salina</name>
    <dbReference type="NCBI Taxonomy" id="2820268"/>
    <lineage>
        <taxon>Bacteria</taxon>
        <taxon>Pseudomonadati</taxon>
        <taxon>Pseudomonadota</taxon>
        <taxon>Alphaproteobacteria</taxon>
        <taxon>Rhodobacterales</taxon>
        <taxon>Roseobacteraceae</taxon>
        <taxon>Sagittula</taxon>
    </lineage>
</organism>
<dbReference type="InterPro" id="IPR000182">
    <property type="entry name" value="GNAT_dom"/>
</dbReference>
<dbReference type="Gene3D" id="3.40.630.30">
    <property type="match status" value="1"/>
</dbReference>
<evidence type="ECO:0000259" key="2">
    <source>
        <dbReference type="PROSITE" id="PS51186"/>
    </source>
</evidence>
<dbReference type="Proteomes" id="UP000675940">
    <property type="component" value="Unassembled WGS sequence"/>
</dbReference>
<dbReference type="InterPro" id="IPR016181">
    <property type="entry name" value="Acyl_CoA_acyltransferase"/>
</dbReference>
<accession>A0A940MRZ2</accession>
<gene>
    <name evidence="3" type="ORF">J5474_15685</name>
</gene>
<comment type="caution">
    <text evidence="3">The sequence shown here is derived from an EMBL/GenBank/DDBJ whole genome shotgun (WGS) entry which is preliminary data.</text>
</comment>
<feature type="region of interest" description="Disordered" evidence="1">
    <location>
        <begin position="1"/>
        <end position="25"/>
    </location>
</feature>
<dbReference type="PROSITE" id="PS51186">
    <property type="entry name" value="GNAT"/>
    <property type="match status" value="1"/>
</dbReference>
<evidence type="ECO:0000256" key="1">
    <source>
        <dbReference type="SAM" id="MobiDB-lite"/>
    </source>
</evidence>
<evidence type="ECO:0000313" key="3">
    <source>
        <dbReference type="EMBL" id="MBP0483922.1"/>
    </source>
</evidence>
<evidence type="ECO:0000313" key="4">
    <source>
        <dbReference type="Proteomes" id="UP000675940"/>
    </source>
</evidence>
<dbReference type="AlphaFoldDB" id="A0A940MRZ2"/>
<keyword evidence="4" id="KW-1185">Reference proteome</keyword>
<protein>
    <submittedName>
        <fullName evidence="3">GNAT family N-acetyltransferase</fullName>
    </submittedName>
</protein>
<proteinExistence type="predicted"/>
<dbReference type="SUPFAM" id="SSF55729">
    <property type="entry name" value="Acyl-CoA N-acyltransferases (Nat)"/>
    <property type="match status" value="1"/>
</dbReference>
<dbReference type="GO" id="GO:0016747">
    <property type="term" value="F:acyltransferase activity, transferring groups other than amino-acyl groups"/>
    <property type="evidence" value="ECO:0007669"/>
    <property type="project" value="InterPro"/>
</dbReference>